<dbReference type="EMBL" id="JAMZIH010002711">
    <property type="protein sequence ID" value="KAJ1677270.1"/>
    <property type="molecule type" value="Genomic_DNA"/>
</dbReference>
<protein>
    <submittedName>
        <fullName evidence="1">Uncharacterized protein</fullName>
    </submittedName>
</protein>
<evidence type="ECO:0000313" key="2">
    <source>
        <dbReference type="Proteomes" id="UP001145114"/>
    </source>
</evidence>
<sequence>STNPPVTANATPRLIGAPISPIARPHSFGECDSGLISPLTLPPKNSKLFGSVGFSVKRSHSVRARPSPLAFKGGELFASFSRPVPDNDKPPAREAHSAGLYADHTSRGEEGDAKQVEAAKAIVDGGDTHDPNDDDDDDDDDDDKFNRDAGGPKTAPLHRLESPSGEPSAPVHTATDFDPASPDGILHRKAKAIGMSLYYIEKASIENITDNLEHIPDHELTSESELPQLEEHVQWLGKPAPLNNLALKYYMDMHDFTGLRIDEGLRIVCNHILLRGESQVIDRILQAFARRHQECNPSSALRGVDVAHAVAYSTLLLNTDLHIANIRPSERMSRSRFVRNTLDTISQFSGFAQHP</sequence>
<feature type="non-terminal residue" evidence="1">
    <location>
        <position position="1"/>
    </location>
</feature>
<comment type="caution">
    <text evidence="1">The sequence shown here is derived from an EMBL/GenBank/DDBJ whole genome shotgun (WGS) entry which is preliminary data.</text>
</comment>
<accession>A0ACC1HL28</accession>
<reference evidence="1" key="1">
    <citation type="submission" date="2022-06" db="EMBL/GenBank/DDBJ databases">
        <title>Phylogenomic reconstructions and comparative analyses of Kickxellomycotina fungi.</title>
        <authorList>
            <person name="Reynolds N.K."/>
            <person name="Stajich J.E."/>
            <person name="Barry K."/>
            <person name="Grigoriev I.V."/>
            <person name="Crous P."/>
            <person name="Smith M.E."/>
        </authorList>
    </citation>
    <scope>NUCLEOTIDE SEQUENCE</scope>
    <source>
        <strain evidence="1">RSA 2271</strain>
    </source>
</reference>
<feature type="non-terminal residue" evidence="1">
    <location>
        <position position="355"/>
    </location>
</feature>
<gene>
    <name evidence="1" type="ORF">EV182_006515</name>
</gene>
<name>A0ACC1HL28_9FUNG</name>
<keyword evidence="2" id="KW-1185">Reference proteome</keyword>
<evidence type="ECO:0000313" key="1">
    <source>
        <dbReference type="EMBL" id="KAJ1677270.1"/>
    </source>
</evidence>
<proteinExistence type="predicted"/>
<dbReference type="Proteomes" id="UP001145114">
    <property type="component" value="Unassembled WGS sequence"/>
</dbReference>
<organism evidence="1 2">
    <name type="scientific">Spiromyces aspiralis</name>
    <dbReference type="NCBI Taxonomy" id="68401"/>
    <lineage>
        <taxon>Eukaryota</taxon>
        <taxon>Fungi</taxon>
        <taxon>Fungi incertae sedis</taxon>
        <taxon>Zoopagomycota</taxon>
        <taxon>Kickxellomycotina</taxon>
        <taxon>Kickxellomycetes</taxon>
        <taxon>Kickxellales</taxon>
        <taxon>Kickxellaceae</taxon>
        <taxon>Spiromyces</taxon>
    </lineage>
</organism>